<dbReference type="Gene3D" id="3.40.630.30">
    <property type="match status" value="1"/>
</dbReference>
<reference evidence="2 3" key="1">
    <citation type="submission" date="2024-10" db="EMBL/GenBank/DDBJ databases">
        <authorList>
            <person name="Kim D."/>
        </authorList>
    </citation>
    <scope>NUCLEOTIDE SEQUENCE [LARGE SCALE GENOMIC DNA]</scope>
    <source>
        <strain evidence="2">Taebaek</strain>
    </source>
</reference>
<evidence type="ECO:0000313" key="2">
    <source>
        <dbReference type="EMBL" id="KAL3090183.1"/>
    </source>
</evidence>
<sequence>MDFSLVPLAHKPELIDQCIDLLNEEWPRSQKARIVGLKRLLCTSPPMAYVFIENGSGELVGHLRLSPLGMGSARECWIESVVIRKGMRGQGIGRKMMEMVETEARKHGFDKICCSTTDKIDFYRRCGYKQSDRPIQNCGSSAPLLERFGLTPLLRNTEQNDELSIKQTGTTTPIACQAKKQSDPAKNVPIPPAPPLFFSEPHKITKKTFVFKHLE</sequence>
<dbReference type="InterPro" id="IPR016181">
    <property type="entry name" value="Acyl_CoA_acyltransferase"/>
</dbReference>
<evidence type="ECO:0000259" key="1">
    <source>
        <dbReference type="PROSITE" id="PS51186"/>
    </source>
</evidence>
<dbReference type="CDD" id="cd04301">
    <property type="entry name" value="NAT_SF"/>
    <property type="match status" value="1"/>
</dbReference>
<protein>
    <recommendedName>
        <fullName evidence="1">N-acetyltransferase domain-containing protein</fullName>
    </recommendedName>
</protein>
<dbReference type="PANTHER" id="PTHR13538">
    <property type="entry name" value="N-ACETYLTRANSFERASE 6"/>
    <property type="match status" value="1"/>
</dbReference>
<keyword evidence="3" id="KW-1185">Reference proteome</keyword>
<proteinExistence type="predicted"/>
<feature type="domain" description="N-acetyltransferase" evidence="1">
    <location>
        <begin position="1"/>
        <end position="151"/>
    </location>
</feature>
<dbReference type="InterPro" id="IPR039840">
    <property type="entry name" value="NAA80"/>
</dbReference>
<dbReference type="AlphaFoldDB" id="A0ABD2JHU2"/>
<dbReference type="EMBL" id="JBICCN010000143">
    <property type="protein sequence ID" value="KAL3090183.1"/>
    <property type="molecule type" value="Genomic_DNA"/>
</dbReference>
<evidence type="ECO:0000313" key="3">
    <source>
        <dbReference type="Proteomes" id="UP001620645"/>
    </source>
</evidence>
<organism evidence="2 3">
    <name type="scientific">Heterodera schachtii</name>
    <name type="common">Sugarbeet cyst nematode worm</name>
    <name type="synonym">Tylenchus schachtii</name>
    <dbReference type="NCBI Taxonomy" id="97005"/>
    <lineage>
        <taxon>Eukaryota</taxon>
        <taxon>Metazoa</taxon>
        <taxon>Ecdysozoa</taxon>
        <taxon>Nematoda</taxon>
        <taxon>Chromadorea</taxon>
        <taxon>Rhabditida</taxon>
        <taxon>Tylenchina</taxon>
        <taxon>Tylenchomorpha</taxon>
        <taxon>Tylenchoidea</taxon>
        <taxon>Heteroderidae</taxon>
        <taxon>Heteroderinae</taxon>
        <taxon>Heterodera</taxon>
    </lineage>
</organism>
<dbReference type="InterPro" id="IPR000182">
    <property type="entry name" value="GNAT_dom"/>
</dbReference>
<comment type="caution">
    <text evidence="2">The sequence shown here is derived from an EMBL/GenBank/DDBJ whole genome shotgun (WGS) entry which is preliminary data.</text>
</comment>
<accession>A0ABD2JHU2</accession>
<dbReference type="SUPFAM" id="SSF55729">
    <property type="entry name" value="Acyl-CoA N-acyltransferases (Nat)"/>
    <property type="match status" value="1"/>
</dbReference>
<dbReference type="PROSITE" id="PS51186">
    <property type="entry name" value="GNAT"/>
    <property type="match status" value="1"/>
</dbReference>
<dbReference type="Pfam" id="PF00583">
    <property type="entry name" value="Acetyltransf_1"/>
    <property type="match status" value="1"/>
</dbReference>
<dbReference type="Proteomes" id="UP001620645">
    <property type="component" value="Unassembled WGS sequence"/>
</dbReference>
<dbReference type="PANTHER" id="PTHR13538:SF4">
    <property type="entry name" value="N-ALPHA-ACETYLTRANSFERASE 80"/>
    <property type="match status" value="1"/>
</dbReference>
<gene>
    <name evidence="2" type="ORF">niasHS_006635</name>
</gene>
<name>A0ABD2JHU2_HETSC</name>